<dbReference type="InterPro" id="IPR037171">
    <property type="entry name" value="NagB/RpiA_transferase-like"/>
</dbReference>
<evidence type="ECO:0000256" key="1">
    <source>
        <dbReference type="ARBA" id="ARBA00010466"/>
    </source>
</evidence>
<dbReference type="InterPro" id="IPR051054">
    <property type="entry name" value="SorC_transcr_regulators"/>
</dbReference>
<comment type="similarity">
    <text evidence="1">Belongs to the SorC transcriptional regulatory family.</text>
</comment>
<name>A0A2W7C1H0_9HYPH</name>
<dbReference type="RefSeq" id="WP_111547092.1">
    <property type="nucleotide sequence ID" value="NZ_MZXV01000056.1"/>
</dbReference>
<accession>A0A2W7C1H0</accession>
<keyword evidence="2" id="KW-0805">Transcription regulation</keyword>
<dbReference type="PANTHER" id="PTHR34294:SF1">
    <property type="entry name" value="TRANSCRIPTIONAL REGULATOR LSRR"/>
    <property type="match status" value="1"/>
</dbReference>
<dbReference type="Gene3D" id="3.40.50.1360">
    <property type="match status" value="1"/>
</dbReference>
<gene>
    <name evidence="6" type="ORF">B5V02_26805</name>
</gene>
<proteinExistence type="inferred from homology"/>
<reference evidence="7" key="1">
    <citation type="submission" date="2017-03" db="EMBL/GenBank/DDBJ databases">
        <authorList>
            <person name="Safronova V.I."/>
            <person name="Sazanova A.L."/>
            <person name="Chirak E.R."/>
        </authorList>
    </citation>
    <scope>NUCLEOTIDE SEQUENCE [LARGE SCALE GENOMIC DNA]</scope>
    <source>
        <strain evidence="7">Ach-343</strain>
    </source>
</reference>
<evidence type="ECO:0000256" key="3">
    <source>
        <dbReference type="ARBA" id="ARBA00023125"/>
    </source>
</evidence>
<dbReference type="Pfam" id="PF04198">
    <property type="entry name" value="Sugar-bind"/>
    <property type="match status" value="1"/>
</dbReference>
<organism evidence="6 7">
    <name type="scientific">Mesorhizobium kowhaii</name>
    <dbReference type="NCBI Taxonomy" id="1300272"/>
    <lineage>
        <taxon>Bacteria</taxon>
        <taxon>Pseudomonadati</taxon>
        <taxon>Pseudomonadota</taxon>
        <taxon>Alphaproteobacteria</taxon>
        <taxon>Hyphomicrobiales</taxon>
        <taxon>Phyllobacteriaceae</taxon>
        <taxon>Mesorhizobium</taxon>
    </lineage>
</organism>
<dbReference type="GO" id="GO:0030246">
    <property type="term" value="F:carbohydrate binding"/>
    <property type="evidence" value="ECO:0007669"/>
    <property type="project" value="InterPro"/>
</dbReference>
<dbReference type="EMBL" id="MZXV01000056">
    <property type="protein sequence ID" value="PZV35658.1"/>
    <property type="molecule type" value="Genomic_DNA"/>
</dbReference>
<dbReference type="InterPro" id="IPR036388">
    <property type="entry name" value="WH-like_DNA-bd_sf"/>
</dbReference>
<comment type="caution">
    <text evidence="6">The sequence shown here is derived from an EMBL/GenBank/DDBJ whole genome shotgun (WGS) entry which is preliminary data.</text>
</comment>
<evidence type="ECO:0000256" key="2">
    <source>
        <dbReference type="ARBA" id="ARBA00023015"/>
    </source>
</evidence>
<dbReference type="AlphaFoldDB" id="A0A2W7C1H0"/>
<protein>
    <submittedName>
        <fullName evidence="6">DNA-binding transcriptional regulator</fullName>
    </submittedName>
</protein>
<keyword evidence="7" id="KW-1185">Reference proteome</keyword>
<dbReference type="Proteomes" id="UP000248616">
    <property type="component" value="Unassembled WGS sequence"/>
</dbReference>
<evidence type="ECO:0000256" key="4">
    <source>
        <dbReference type="ARBA" id="ARBA00023163"/>
    </source>
</evidence>
<dbReference type="SUPFAM" id="SSF100950">
    <property type="entry name" value="NagB/RpiA/CoA transferase-like"/>
    <property type="match status" value="1"/>
</dbReference>
<sequence length="340" mass="36606">MKSGGTANRDHESSLATRAAWLHYAGGLTQAQVAKRLGLTSLKAHRLITKANQEGLVRVFIDGDVAECVELEQRLTAAYGLDYCEVVPDLDQEDLPLRGLGIAGAQFLKREIDRGEDMLIGVGHGRTLAASVEYLTRTAAPHIRFVSLLGGVTRKFAANPHDVMHRLAERTGAQAYVMPVPFVANTTEDREVLLGQRGISDVFALASRSDLMFVGIGTAEREASLVATGMIEHSEIDEVKRDGGVGELLAHFFDDKGRPVETALSERILALPRDQLKGRRIVAVAGGKVKVRAIKAVLESRYLSGLITDECTARALVELNQSNGTPGVAKHHVNGGSSNA</sequence>
<dbReference type="InterPro" id="IPR007324">
    <property type="entry name" value="Sugar-bd_dom_put"/>
</dbReference>
<keyword evidence="4" id="KW-0804">Transcription</keyword>
<dbReference type="PANTHER" id="PTHR34294">
    <property type="entry name" value="TRANSCRIPTIONAL REGULATOR-RELATED"/>
    <property type="match status" value="1"/>
</dbReference>
<evidence type="ECO:0000259" key="5">
    <source>
        <dbReference type="Pfam" id="PF04198"/>
    </source>
</evidence>
<dbReference type="Gene3D" id="1.10.10.10">
    <property type="entry name" value="Winged helix-like DNA-binding domain superfamily/Winged helix DNA-binding domain"/>
    <property type="match status" value="1"/>
</dbReference>
<evidence type="ECO:0000313" key="7">
    <source>
        <dbReference type="Proteomes" id="UP000248616"/>
    </source>
</evidence>
<keyword evidence="3 6" id="KW-0238">DNA-binding</keyword>
<dbReference type="GO" id="GO:0003677">
    <property type="term" value="F:DNA binding"/>
    <property type="evidence" value="ECO:0007669"/>
    <property type="project" value="UniProtKB-KW"/>
</dbReference>
<evidence type="ECO:0000313" key="6">
    <source>
        <dbReference type="EMBL" id="PZV35658.1"/>
    </source>
</evidence>
<dbReference type="OrthoDB" id="7065657at2"/>
<feature type="domain" description="Sugar-binding" evidence="5">
    <location>
        <begin position="65"/>
        <end position="317"/>
    </location>
</feature>